<evidence type="ECO:0000256" key="1">
    <source>
        <dbReference type="ARBA" id="ARBA00002001"/>
    </source>
</evidence>
<keyword evidence="6 10" id="KW-0158">Chromosome</keyword>
<dbReference type="GO" id="GO:0030527">
    <property type="term" value="F:structural constituent of chromatin"/>
    <property type="evidence" value="ECO:0007669"/>
    <property type="project" value="InterPro"/>
</dbReference>
<evidence type="ECO:0000313" key="16">
    <source>
        <dbReference type="EMBL" id="KAG3214284.1"/>
    </source>
</evidence>
<dbReference type="FunFam" id="1.10.20.10:FF:000012">
    <property type="entry name" value="Histone H4"/>
    <property type="match status" value="1"/>
</dbReference>
<keyword evidence="9 10" id="KW-0544">Nucleosome core</keyword>
<evidence type="ECO:0000313" key="13">
    <source>
        <dbReference type="EMBL" id="KAG2902436.1"/>
    </source>
</evidence>
<keyword evidence="8 10" id="KW-0539">Nucleus</keyword>
<dbReference type="EMBL" id="RCMV01000652">
    <property type="protein sequence ID" value="KAG3214284.1"/>
    <property type="molecule type" value="Genomic_DNA"/>
</dbReference>
<evidence type="ECO:0000256" key="2">
    <source>
        <dbReference type="ARBA" id="ARBA00004123"/>
    </source>
</evidence>
<evidence type="ECO:0000256" key="7">
    <source>
        <dbReference type="ARBA" id="ARBA00023125"/>
    </source>
</evidence>
<dbReference type="GO" id="GO:0005634">
    <property type="term" value="C:nucleus"/>
    <property type="evidence" value="ECO:0007669"/>
    <property type="project" value="UniProtKB-SubCell"/>
</dbReference>
<dbReference type="InterPro" id="IPR001951">
    <property type="entry name" value="Histone_H4"/>
</dbReference>
<comment type="subunit">
    <text evidence="5 10">The nucleosome is a histone octamer containing two molecules each of H2A, H2B, H3 and H4 assembled in one H3-H4 heterotetramer and two H2A-H2B heterodimers. The octamer wraps approximately 147 bp of DNA.</text>
</comment>
<dbReference type="OrthoDB" id="2532770at2759"/>
<dbReference type="Proteomes" id="UP000697107">
    <property type="component" value="Unassembled WGS sequence"/>
</dbReference>
<dbReference type="InterPro" id="IPR004823">
    <property type="entry name" value="TAF_TATA-bd_Histone-like_dom"/>
</dbReference>
<dbReference type="SMART" id="SM00803">
    <property type="entry name" value="TAF"/>
    <property type="match status" value="1"/>
</dbReference>
<evidence type="ECO:0000313" key="14">
    <source>
        <dbReference type="EMBL" id="KAG2910198.1"/>
    </source>
</evidence>
<dbReference type="VEuPathDB" id="FungiDB:PC110_g7164"/>
<dbReference type="EMBL" id="RCMI01000641">
    <property type="protein sequence ID" value="KAG2902436.1"/>
    <property type="molecule type" value="Genomic_DNA"/>
</dbReference>
<gene>
    <name evidence="17" type="ORF">PC110_g7164</name>
    <name evidence="12" type="ORF">PC113_g16583</name>
    <name evidence="13" type="ORF">PC115_g15594</name>
    <name evidence="14" type="ORF">PC117_g19474</name>
    <name evidence="15" type="ORF">PC118_g16402</name>
    <name evidence="16" type="ORF">PC129_g14800</name>
</gene>
<dbReference type="Proteomes" id="UP000735874">
    <property type="component" value="Unassembled WGS sequence"/>
</dbReference>
<reference evidence="17 18" key="1">
    <citation type="submission" date="2018-01" db="EMBL/GenBank/DDBJ databases">
        <title>Draft genome of the strawberry crown rot pathogen Phytophthora cactorum.</title>
        <authorList>
            <person name="Armitage A.D."/>
            <person name="Lysoe E."/>
            <person name="Nellist C.F."/>
            <person name="Harrison R.J."/>
            <person name="Brurberg M.B."/>
        </authorList>
    </citation>
    <scope>NUCLEOTIDE SEQUENCE [LARGE SCALE GENOMIC DNA]</scope>
    <source>
        <strain evidence="17 18">10300</strain>
    </source>
</reference>
<feature type="domain" description="TATA box binding protein associated factor (TAF) histone-like fold" evidence="11">
    <location>
        <begin position="49"/>
        <end position="112"/>
    </location>
</feature>
<dbReference type="Proteomes" id="UP000774804">
    <property type="component" value="Unassembled WGS sequence"/>
</dbReference>
<evidence type="ECO:0000256" key="4">
    <source>
        <dbReference type="ARBA" id="ARBA00006564"/>
    </source>
</evidence>
<dbReference type="GO" id="GO:0003677">
    <property type="term" value="F:DNA binding"/>
    <property type="evidence" value="ECO:0007669"/>
    <property type="project" value="UniProtKB-KW"/>
</dbReference>
<accession>A0A329SIR3</accession>
<dbReference type="InterPro" id="IPR009072">
    <property type="entry name" value="Histone-fold"/>
</dbReference>
<comment type="similarity">
    <text evidence="4 10">Belongs to the histone H4 family.</text>
</comment>
<dbReference type="EMBL" id="RCML01000680">
    <property type="protein sequence ID" value="KAG2971238.1"/>
    <property type="molecule type" value="Genomic_DNA"/>
</dbReference>
<dbReference type="GO" id="GO:0000786">
    <property type="term" value="C:nucleosome"/>
    <property type="evidence" value="ECO:0007669"/>
    <property type="project" value="UniProtKB-KW"/>
</dbReference>
<dbReference type="SUPFAM" id="SSF47113">
    <property type="entry name" value="Histone-fold"/>
    <property type="match status" value="1"/>
</dbReference>
<evidence type="ECO:0000313" key="17">
    <source>
        <dbReference type="EMBL" id="RAW36560.1"/>
    </source>
</evidence>
<evidence type="ECO:0000256" key="6">
    <source>
        <dbReference type="ARBA" id="ARBA00022454"/>
    </source>
</evidence>
<dbReference type="SMART" id="SM00417">
    <property type="entry name" value="H4"/>
    <property type="match status" value="1"/>
</dbReference>
<proteinExistence type="inferred from homology"/>
<evidence type="ECO:0000256" key="10">
    <source>
        <dbReference type="RuleBase" id="RU000528"/>
    </source>
</evidence>
<dbReference type="EMBL" id="RCMK01000849">
    <property type="protein sequence ID" value="KAG2910198.1"/>
    <property type="molecule type" value="Genomic_DNA"/>
</dbReference>
<dbReference type="EMBL" id="MJFZ01000135">
    <property type="protein sequence ID" value="RAW36560.1"/>
    <property type="molecule type" value="Genomic_DNA"/>
</dbReference>
<dbReference type="PANTHER" id="PTHR10484">
    <property type="entry name" value="HISTONE H4"/>
    <property type="match status" value="1"/>
</dbReference>
<dbReference type="AlphaFoldDB" id="A0A329SIR3"/>
<keyword evidence="7 10" id="KW-0238">DNA-binding</keyword>
<dbReference type="STRING" id="29920.A0A329SIR3"/>
<dbReference type="Gene3D" id="1.10.20.10">
    <property type="entry name" value="Histone, subunit A"/>
    <property type="match status" value="1"/>
</dbReference>
<evidence type="ECO:0000259" key="11">
    <source>
        <dbReference type="SMART" id="SM00803"/>
    </source>
</evidence>
<evidence type="ECO:0000256" key="8">
    <source>
        <dbReference type="ARBA" id="ARBA00023242"/>
    </source>
</evidence>
<dbReference type="Pfam" id="PF02969">
    <property type="entry name" value="TAF"/>
    <property type="match status" value="1"/>
</dbReference>
<comment type="function">
    <text evidence="1 10">Core component of nucleosome. Nucleosomes wrap and compact DNA into chromatin, limiting DNA accessibility to the cellular machineries which require DNA as a template. Histones thereby play a central role in transcription regulation, DNA repair, DNA replication and chromosomal stability. DNA accessibility is regulated via a complex set of post-translational modifications of histones, also called histone code, and nucleosome remodeling.</text>
</comment>
<comment type="caution">
    <text evidence="17">The sequence shown here is derived from an EMBL/GenBank/DDBJ whole genome shotgun (WGS) entry which is preliminary data.</text>
</comment>
<organism evidence="17 18">
    <name type="scientific">Phytophthora cactorum</name>
    <dbReference type="NCBI Taxonomy" id="29920"/>
    <lineage>
        <taxon>Eukaryota</taxon>
        <taxon>Sar</taxon>
        <taxon>Stramenopiles</taxon>
        <taxon>Oomycota</taxon>
        <taxon>Peronosporomycetes</taxon>
        <taxon>Peronosporales</taxon>
        <taxon>Peronosporaceae</taxon>
        <taxon>Phytophthora</taxon>
    </lineage>
</organism>
<sequence length="123" mass="13874">MQPSLHNICVRQQENIPQAFMSGREKGVKGVGTGGSKRHRYILRDNIQGISNQSIRRLAGRAGVKRMSALIYQRTRAVLNVFVRNLAQDALKYTEHANRKTMSTMDVIYALKHQGRTLYGFGA</sequence>
<keyword evidence="18" id="KW-1185">Reference proteome</keyword>
<dbReference type="Proteomes" id="UP000736787">
    <property type="component" value="Unassembled WGS sequence"/>
</dbReference>
<dbReference type="Proteomes" id="UP000760860">
    <property type="component" value="Unassembled WGS sequence"/>
</dbReference>
<reference evidence="12" key="2">
    <citation type="submission" date="2018-10" db="EMBL/GenBank/DDBJ databases">
        <title>Effector identification in a new, highly contiguous assembly of the strawberry crown rot pathogen Phytophthora cactorum.</title>
        <authorList>
            <person name="Armitage A.D."/>
            <person name="Nellist C.F."/>
            <person name="Bates H."/>
            <person name="Vickerstaff R.J."/>
            <person name="Harrison R.J."/>
        </authorList>
    </citation>
    <scope>NUCLEOTIDE SEQUENCE</scope>
    <source>
        <strain evidence="12">15-7</strain>
        <strain evidence="13">4032</strain>
        <strain evidence="14">4040</strain>
        <strain evidence="15">P415</strain>
        <strain evidence="16">P421</strain>
    </source>
</reference>
<evidence type="ECO:0000313" key="15">
    <source>
        <dbReference type="EMBL" id="KAG2971238.1"/>
    </source>
</evidence>
<dbReference type="EMBL" id="RCMG01000666">
    <property type="protein sequence ID" value="KAG2850671.1"/>
    <property type="molecule type" value="Genomic_DNA"/>
</dbReference>
<dbReference type="PRINTS" id="PR00623">
    <property type="entry name" value="HISTONEH4"/>
</dbReference>
<comment type="subcellular location">
    <subcellularLocation>
        <location evidence="3">Chromosome</location>
    </subcellularLocation>
    <subcellularLocation>
        <location evidence="2">Nucleus</location>
    </subcellularLocation>
</comment>
<evidence type="ECO:0000313" key="18">
    <source>
        <dbReference type="Proteomes" id="UP000251314"/>
    </source>
</evidence>
<evidence type="ECO:0000256" key="9">
    <source>
        <dbReference type="ARBA" id="ARBA00023269"/>
    </source>
</evidence>
<dbReference type="GO" id="GO:0046982">
    <property type="term" value="F:protein heterodimerization activity"/>
    <property type="evidence" value="ECO:0007669"/>
    <property type="project" value="InterPro"/>
</dbReference>
<name>A0A329SIR3_9STRA</name>
<dbReference type="Proteomes" id="UP000251314">
    <property type="component" value="Unassembled WGS sequence"/>
</dbReference>
<protein>
    <recommendedName>
        <fullName evidence="10">Histone H4</fullName>
    </recommendedName>
</protein>
<evidence type="ECO:0000313" key="12">
    <source>
        <dbReference type="EMBL" id="KAG2850671.1"/>
    </source>
</evidence>
<dbReference type="CDD" id="cd22912">
    <property type="entry name" value="HFD_H4"/>
    <property type="match status" value="1"/>
</dbReference>
<evidence type="ECO:0000256" key="5">
    <source>
        <dbReference type="ARBA" id="ARBA00011538"/>
    </source>
</evidence>
<evidence type="ECO:0000256" key="3">
    <source>
        <dbReference type="ARBA" id="ARBA00004286"/>
    </source>
</evidence>